<keyword evidence="14" id="KW-0040">ANK repeat</keyword>
<dbReference type="InterPro" id="IPR005821">
    <property type="entry name" value="Ion_trans_dom"/>
</dbReference>
<accession>A0AAP0NJ56</accession>
<comment type="subcellular location">
    <subcellularLocation>
        <location evidence="1 15">Membrane</location>
        <topology evidence="1 15">Multi-pass membrane protein</topology>
    </subcellularLocation>
</comment>
<dbReference type="Proteomes" id="UP001417504">
    <property type="component" value="Unassembled WGS sequence"/>
</dbReference>
<keyword evidence="10 15" id="KW-1133">Transmembrane helix</keyword>
<evidence type="ECO:0000256" key="5">
    <source>
        <dbReference type="ARBA" id="ARBA00022538"/>
    </source>
</evidence>
<keyword evidence="11 15" id="KW-0406">Ion transport</keyword>
<feature type="transmembrane region" description="Helical" evidence="15">
    <location>
        <begin position="251"/>
        <end position="270"/>
    </location>
</feature>
<dbReference type="Pfam" id="PF00027">
    <property type="entry name" value="cNMP_binding"/>
    <property type="match status" value="1"/>
</dbReference>
<feature type="transmembrane region" description="Helical" evidence="15">
    <location>
        <begin position="599"/>
        <end position="621"/>
    </location>
</feature>
<dbReference type="InterPro" id="IPR022764">
    <property type="entry name" value="Peptidase_S54_rhomboid_dom"/>
</dbReference>
<dbReference type="GO" id="GO:0005249">
    <property type="term" value="F:voltage-gated potassium channel activity"/>
    <property type="evidence" value="ECO:0007669"/>
    <property type="project" value="UniProtKB-UniRule"/>
</dbReference>
<feature type="transmembrane region" description="Helical" evidence="15">
    <location>
        <begin position="565"/>
        <end position="587"/>
    </location>
</feature>
<dbReference type="SMART" id="SM00248">
    <property type="entry name" value="ANK"/>
    <property type="match status" value="4"/>
</dbReference>
<dbReference type="PANTHER" id="PTHR45743">
    <property type="entry name" value="POTASSIUM CHANNEL AKT1"/>
    <property type="match status" value="1"/>
</dbReference>
<dbReference type="InterPro" id="IPR036770">
    <property type="entry name" value="Ankyrin_rpt-contain_sf"/>
</dbReference>
<dbReference type="Gene3D" id="1.25.40.20">
    <property type="entry name" value="Ankyrin repeat-containing domain"/>
    <property type="match status" value="1"/>
</dbReference>
<dbReference type="InterPro" id="IPR035952">
    <property type="entry name" value="Rhomboid-like_sf"/>
</dbReference>
<dbReference type="SUPFAM" id="SSF81324">
    <property type="entry name" value="Voltage-gated potassium channels"/>
    <property type="match status" value="1"/>
</dbReference>
<evidence type="ECO:0000256" key="12">
    <source>
        <dbReference type="ARBA" id="ARBA00023136"/>
    </source>
</evidence>
<feature type="transmembrane region" description="Helical" evidence="15">
    <location>
        <begin position="463"/>
        <end position="488"/>
    </location>
</feature>
<dbReference type="Pfam" id="PF00520">
    <property type="entry name" value="Ion_trans"/>
    <property type="match status" value="2"/>
</dbReference>
<evidence type="ECO:0000256" key="6">
    <source>
        <dbReference type="ARBA" id="ARBA00022692"/>
    </source>
</evidence>
<evidence type="ECO:0000256" key="9">
    <source>
        <dbReference type="ARBA" id="ARBA00022958"/>
    </source>
</evidence>
<keyword evidence="9 15" id="KW-0630">Potassium</keyword>
<comment type="similarity">
    <text evidence="2 15">Belongs to the potassium channel family. Plant (TC 1.A.1.4) subfamily.</text>
</comment>
<name>A0AAP0NJ56_9MAGN</name>
<dbReference type="EMBL" id="JBBNAE010000007">
    <property type="protein sequence ID" value="KAK9110182.1"/>
    <property type="molecule type" value="Genomic_DNA"/>
</dbReference>
<dbReference type="GO" id="GO:0004252">
    <property type="term" value="F:serine-type endopeptidase activity"/>
    <property type="evidence" value="ECO:0007669"/>
    <property type="project" value="InterPro"/>
</dbReference>
<dbReference type="Gene3D" id="1.20.1540.10">
    <property type="entry name" value="Rhomboid-like"/>
    <property type="match status" value="1"/>
</dbReference>
<feature type="transmembrane region" description="Helical" evidence="15">
    <location>
        <begin position="62"/>
        <end position="81"/>
    </location>
</feature>
<dbReference type="Gene3D" id="2.60.120.10">
    <property type="entry name" value="Jelly Rolls"/>
    <property type="match status" value="1"/>
</dbReference>
<dbReference type="PROSITE" id="PS50088">
    <property type="entry name" value="ANK_REPEAT"/>
    <property type="match status" value="1"/>
</dbReference>
<evidence type="ECO:0000256" key="13">
    <source>
        <dbReference type="ARBA" id="ARBA00023303"/>
    </source>
</evidence>
<dbReference type="PROSITE" id="PS50042">
    <property type="entry name" value="CNMP_BINDING_3"/>
    <property type="match status" value="1"/>
</dbReference>
<evidence type="ECO:0000256" key="2">
    <source>
        <dbReference type="ARBA" id="ARBA00007929"/>
    </source>
</evidence>
<keyword evidence="5 15" id="KW-0633">Potassium transport</keyword>
<comment type="similarity">
    <text evidence="3">Belongs to the peptidase S54 family.</text>
</comment>
<feature type="domain" description="Cyclic nucleotide-binding" evidence="16">
    <location>
        <begin position="698"/>
        <end position="817"/>
    </location>
</feature>
<proteinExistence type="inferred from homology"/>
<dbReference type="InterPro" id="IPR045319">
    <property type="entry name" value="KAT/AKT"/>
</dbReference>
<dbReference type="Gene3D" id="1.10.287.70">
    <property type="match status" value="1"/>
</dbReference>
<dbReference type="SUPFAM" id="SSF51206">
    <property type="entry name" value="cAMP-binding domain-like"/>
    <property type="match status" value="1"/>
</dbReference>
<keyword evidence="19" id="KW-1185">Reference proteome</keyword>
<comment type="domain">
    <text evidence="15">The KHA domain (rich in hydrophobic and acidic residues) present in the C-terminal part is likely to be important for tetramerization.</text>
</comment>
<dbReference type="FunFam" id="2.60.120.10:FF:000074">
    <property type="entry name" value="Potassium channel KAT2"/>
    <property type="match status" value="1"/>
</dbReference>
<dbReference type="InterPro" id="IPR000595">
    <property type="entry name" value="cNMP-bd_dom"/>
</dbReference>
<dbReference type="PROSITE" id="PS50297">
    <property type="entry name" value="ANK_REP_REGION"/>
    <property type="match status" value="1"/>
</dbReference>
<dbReference type="InterPro" id="IPR018490">
    <property type="entry name" value="cNMP-bd_dom_sf"/>
</dbReference>
<feature type="repeat" description="ANK" evidence="14">
    <location>
        <begin position="874"/>
        <end position="906"/>
    </location>
</feature>
<dbReference type="GO" id="GO:0034702">
    <property type="term" value="C:monoatomic ion channel complex"/>
    <property type="evidence" value="ECO:0007669"/>
    <property type="project" value="UniProtKB-KW"/>
</dbReference>
<feature type="transmembrane region" description="Helical" evidence="15">
    <location>
        <begin position="227"/>
        <end position="245"/>
    </location>
</feature>
<protein>
    <recommendedName>
        <fullName evidence="15">Potassium channel</fullName>
    </recommendedName>
</protein>
<comment type="caution">
    <text evidence="15">Lacks conserved residue(s) required for the propagation of feature annotation.</text>
</comment>
<dbReference type="SUPFAM" id="SSF144091">
    <property type="entry name" value="Rhomboid-like"/>
    <property type="match status" value="1"/>
</dbReference>
<feature type="transmembrane region" description="Helical" evidence="15">
    <location>
        <begin position="174"/>
        <end position="192"/>
    </location>
</feature>
<evidence type="ECO:0000259" key="16">
    <source>
        <dbReference type="PROSITE" id="PS50042"/>
    </source>
</evidence>
<keyword evidence="4 15" id="KW-0813">Transport</keyword>
<dbReference type="InterPro" id="IPR002110">
    <property type="entry name" value="Ankyrin_rpt"/>
</dbReference>
<evidence type="ECO:0000256" key="11">
    <source>
        <dbReference type="ARBA" id="ARBA00023065"/>
    </source>
</evidence>
<dbReference type="SUPFAM" id="SSF48403">
    <property type="entry name" value="Ankyrin repeat"/>
    <property type="match status" value="1"/>
</dbReference>
<evidence type="ECO:0000256" key="15">
    <source>
        <dbReference type="RuleBase" id="RU369015"/>
    </source>
</evidence>
<dbReference type="PROSITE" id="PS51490">
    <property type="entry name" value="KHA"/>
    <property type="match status" value="1"/>
</dbReference>
<evidence type="ECO:0000256" key="7">
    <source>
        <dbReference type="ARBA" id="ARBA00022826"/>
    </source>
</evidence>
<reference evidence="18 19" key="1">
    <citation type="submission" date="2024-01" db="EMBL/GenBank/DDBJ databases">
        <title>Genome assemblies of Stephania.</title>
        <authorList>
            <person name="Yang L."/>
        </authorList>
    </citation>
    <scope>NUCLEOTIDE SEQUENCE [LARGE SCALE GENOMIC DNA]</scope>
    <source>
        <strain evidence="18">QJT</strain>
        <tissue evidence="18">Leaf</tissue>
    </source>
</reference>
<keyword evidence="8 15" id="KW-0851">Voltage-gated channel</keyword>
<keyword evidence="7 15" id="KW-0631">Potassium channel</keyword>
<dbReference type="AlphaFoldDB" id="A0AAP0NJ56"/>
<dbReference type="InterPro" id="IPR014710">
    <property type="entry name" value="RmlC-like_jellyroll"/>
</dbReference>
<comment type="function">
    <text evidence="15">Potassium channel.</text>
</comment>
<evidence type="ECO:0000256" key="10">
    <source>
        <dbReference type="ARBA" id="ARBA00022989"/>
    </source>
</evidence>
<feature type="domain" description="KHA" evidence="17">
    <location>
        <begin position="1029"/>
        <end position="1106"/>
    </location>
</feature>
<dbReference type="PANTHER" id="PTHR45743:SF21">
    <property type="entry name" value="POTASSIUM CHANNEL AKT2_3"/>
    <property type="match status" value="1"/>
</dbReference>
<keyword evidence="12 15" id="KW-0472">Membrane</keyword>
<evidence type="ECO:0000259" key="17">
    <source>
        <dbReference type="PROSITE" id="PS51490"/>
    </source>
</evidence>
<feature type="transmembrane region" description="Helical" evidence="15">
    <location>
        <begin position="433"/>
        <end position="451"/>
    </location>
</feature>
<sequence>MKKNTTLRDHLQVEISPSCCKEVVNGAAAAAFSSSSLPQELKASFFGFNAEKKKKGRKESTWVISFLVVVHLLVFAATMLVNDCPGKSNGDCLLRGVGRLSFQPFRENPLLGPSSSTFVQMGALVRDSITQKLKWRLLSCPWLHAGLIHLIINLSSVIFVGIHLEQEFGSWRIGTIYLLSALTGSLTAAIFVLKSPEVGSSGALFGLVGAMFSGIIQNRKVYSDKSVALVALFLVTLINFALGLLPHVDNFSSIGGFVSGFLLGWVLLFNPHVEEVPRNKRGLFEYNEKASLKSMRKFDKPVRRIICFVFFILDLTIEVSHCSLAGSLAAVFQGIDANKYCNWCHDINCVPSSFWSCSEKVLPCEAMKSAAGRLTLTCKSNGRASCTLLKEKRQSNSTAAIRRLATLSQCFYFRPSTITLGSLVSLQCGSERWWEFLMVLMVAYTAWVYPFEIAFLKAAPGRGLYIADSVVDLFFAIDIVLTFFVAYIDPTTHLLVRDSKKIALRLEKDIRFSYFWIRCARLLSVTLFLVHCAGCLYYLLADLYPHQGRTWIGSVIPNFREANLWARYISALYWSITTMTTVGYGDLHAVNTSEMVFNIFYMLFNLGLTAYLIGNMTNLVVEGTRRTMEFRNSIQAASNFVSRNHLPPRLKEQILAYMILRFRAESLNQQQLIEQLPKSICKGICEHLFLPTVNRVYLFKDVSKEILLILVSKIKAEYIPPREDVIMQNEAPDDVYIVVSGEVEIIHCKMEKEQTIGTLITGDIFGEVGALCSRPQSFTYRTKALSQLLRLKTCDLIEIMQTKQEDNVIILKNFLQHHKELKHLSIKNSLTVNGEDNEDLNLSSSLLNAASAGNAAFLDELLKAGMDPDTHDSTGRTPLHIAASKGHEDCVLVLLKHSCTLNIQDMDGNTPLWYSISSRHHSIFRILYHCVSISDPHVAGDLLCLAAKKNDVPTMKQLVNQGLNVSSKNRQQLTALEIAIAENNADMINLLVTSGAKTEKLYQNGSPPVTPNDMTQNECKWNKSNDALRVSIYKGHPDGRSSASRNEAGRLIKLPKSMEELKIISGEKFGFNATNVYITDENGAEIDSIDVIRDNDKLFIVEDENL</sequence>
<evidence type="ECO:0000256" key="1">
    <source>
        <dbReference type="ARBA" id="ARBA00004141"/>
    </source>
</evidence>
<dbReference type="CDD" id="cd00038">
    <property type="entry name" value="CAP_ED"/>
    <property type="match status" value="1"/>
</dbReference>
<feature type="transmembrane region" description="Helical" evidence="15">
    <location>
        <begin position="522"/>
        <end position="544"/>
    </location>
</feature>
<feature type="transmembrane region" description="Helical" evidence="15">
    <location>
        <begin position="142"/>
        <end position="162"/>
    </location>
</feature>
<comment type="caution">
    <text evidence="18">The sequence shown here is derived from an EMBL/GenBank/DDBJ whole genome shotgun (WGS) entry which is preliminary data.</text>
</comment>
<dbReference type="SMART" id="SM00100">
    <property type="entry name" value="cNMP"/>
    <property type="match status" value="1"/>
</dbReference>
<keyword evidence="13 15" id="KW-0407">Ion channel</keyword>
<evidence type="ECO:0000256" key="4">
    <source>
        <dbReference type="ARBA" id="ARBA00022448"/>
    </source>
</evidence>
<evidence type="ECO:0000256" key="8">
    <source>
        <dbReference type="ARBA" id="ARBA00022882"/>
    </source>
</evidence>
<comment type="subunit">
    <text evidence="15">The potassium channel is composed of a homo- or heterotetrameric complex of pore-forming subunits.</text>
</comment>
<feature type="transmembrane region" description="Helical" evidence="15">
    <location>
        <begin position="198"/>
        <end position="215"/>
    </location>
</feature>
<comment type="domain">
    <text evidence="15">The segment S4 is probably the voltage-sensor and is characterized by a series of positively charged amino acids. The pore-forming region H5 is enclosed by the transmembrane segments S5 and S6 in the Shaker-type (1P/6TM) and contains the GYGD signature motif which seems to be involved in potassium selectivity.</text>
</comment>
<evidence type="ECO:0000256" key="3">
    <source>
        <dbReference type="ARBA" id="ARBA00009045"/>
    </source>
</evidence>
<dbReference type="InterPro" id="IPR021789">
    <property type="entry name" value="KHA_dom"/>
</dbReference>
<gene>
    <name evidence="18" type="ORF">Sjap_018242</name>
</gene>
<evidence type="ECO:0000313" key="19">
    <source>
        <dbReference type="Proteomes" id="UP001417504"/>
    </source>
</evidence>
<dbReference type="Pfam" id="PF01694">
    <property type="entry name" value="Rhomboid"/>
    <property type="match status" value="1"/>
</dbReference>
<evidence type="ECO:0000313" key="18">
    <source>
        <dbReference type="EMBL" id="KAK9110182.1"/>
    </source>
</evidence>
<dbReference type="Pfam" id="PF11834">
    <property type="entry name" value="KHA"/>
    <property type="match status" value="1"/>
</dbReference>
<dbReference type="Pfam" id="PF12796">
    <property type="entry name" value="Ank_2"/>
    <property type="match status" value="1"/>
</dbReference>
<dbReference type="PRINTS" id="PR01415">
    <property type="entry name" value="ANKYRIN"/>
</dbReference>
<evidence type="ECO:0000256" key="14">
    <source>
        <dbReference type="PROSITE-ProRule" id="PRU00023"/>
    </source>
</evidence>
<keyword evidence="6 15" id="KW-0812">Transmembrane</keyword>
<organism evidence="18 19">
    <name type="scientific">Stephania japonica</name>
    <dbReference type="NCBI Taxonomy" id="461633"/>
    <lineage>
        <taxon>Eukaryota</taxon>
        <taxon>Viridiplantae</taxon>
        <taxon>Streptophyta</taxon>
        <taxon>Embryophyta</taxon>
        <taxon>Tracheophyta</taxon>
        <taxon>Spermatophyta</taxon>
        <taxon>Magnoliopsida</taxon>
        <taxon>Ranunculales</taxon>
        <taxon>Menispermaceae</taxon>
        <taxon>Menispermoideae</taxon>
        <taxon>Cissampelideae</taxon>
        <taxon>Stephania</taxon>
    </lineage>
</organism>